<proteinExistence type="predicted"/>
<dbReference type="Gene3D" id="3.40.50.720">
    <property type="entry name" value="NAD(P)-binding Rossmann-like Domain"/>
    <property type="match status" value="1"/>
</dbReference>
<evidence type="ECO:0000313" key="3">
    <source>
        <dbReference type="Proteomes" id="UP000020467"/>
    </source>
</evidence>
<name>A0A010Q826_9PEZI</name>
<dbReference type="PANTHER" id="PTHR42840">
    <property type="entry name" value="NAD(P)-BINDING ROSSMANN-FOLD SUPERFAMILY PROTEIN-RELATED"/>
    <property type="match status" value="1"/>
</dbReference>
<organism evidence="2 3">
    <name type="scientific">Colletotrichum fioriniae PJ7</name>
    <dbReference type="NCBI Taxonomy" id="1445577"/>
    <lineage>
        <taxon>Eukaryota</taxon>
        <taxon>Fungi</taxon>
        <taxon>Dikarya</taxon>
        <taxon>Ascomycota</taxon>
        <taxon>Pezizomycotina</taxon>
        <taxon>Sordariomycetes</taxon>
        <taxon>Hypocreomycetidae</taxon>
        <taxon>Glomerellales</taxon>
        <taxon>Glomerellaceae</taxon>
        <taxon>Colletotrichum</taxon>
        <taxon>Colletotrichum acutatum species complex</taxon>
    </lineage>
</organism>
<evidence type="ECO:0000313" key="2">
    <source>
        <dbReference type="EMBL" id="EXF75957.1"/>
    </source>
</evidence>
<keyword evidence="3" id="KW-1185">Reference proteome</keyword>
<dbReference type="GO" id="GO:0000166">
    <property type="term" value="F:nucleotide binding"/>
    <property type="evidence" value="ECO:0007669"/>
    <property type="project" value="InterPro"/>
</dbReference>
<dbReference type="HOGENOM" id="CLU_028866_0_0_1"/>
<dbReference type="InterPro" id="IPR036291">
    <property type="entry name" value="NAD(P)-bd_dom_sf"/>
</dbReference>
<dbReference type="SUPFAM" id="SSF55347">
    <property type="entry name" value="Glyceraldehyde-3-phosphate dehydrogenase-like, C-terminal domain"/>
    <property type="match status" value="1"/>
</dbReference>
<dbReference type="eggNOG" id="KOG2742">
    <property type="taxonomic scope" value="Eukaryota"/>
</dbReference>
<dbReference type="Proteomes" id="UP000020467">
    <property type="component" value="Unassembled WGS sequence"/>
</dbReference>
<dbReference type="GO" id="GO:0005737">
    <property type="term" value="C:cytoplasm"/>
    <property type="evidence" value="ECO:0007669"/>
    <property type="project" value="TreeGrafter"/>
</dbReference>
<dbReference type="STRING" id="1445577.A0A010Q826"/>
<gene>
    <name evidence="2" type="ORF">CFIO01_00442</name>
</gene>
<dbReference type="PANTHER" id="PTHR42840:SF7">
    <property type="entry name" value="BINDING ROSSMANN FOLD OXIDOREDUCTASE, PUTATIVE (AFU_ORTHOLOGUE AFUA_4G10190)-RELATED"/>
    <property type="match status" value="1"/>
</dbReference>
<dbReference type="AlphaFoldDB" id="A0A010Q826"/>
<dbReference type="Pfam" id="PF01408">
    <property type="entry name" value="GFO_IDH_MocA"/>
    <property type="match status" value="1"/>
</dbReference>
<dbReference type="SUPFAM" id="SSF51735">
    <property type="entry name" value="NAD(P)-binding Rossmann-fold domains"/>
    <property type="match status" value="1"/>
</dbReference>
<reference evidence="2 3" key="1">
    <citation type="submission" date="2014-02" db="EMBL/GenBank/DDBJ databases">
        <title>The genome sequence of Colletotrichum fioriniae PJ7.</title>
        <authorList>
            <person name="Baroncelli R."/>
            <person name="Thon M.R."/>
        </authorList>
    </citation>
    <scope>NUCLEOTIDE SEQUENCE [LARGE SCALE GENOMIC DNA]</scope>
    <source>
        <strain evidence="2 3">PJ7</strain>
    </source>
</reference>
<dbReference type="Gene3D" id="3.30.360.10">
    <property type="entry name" value="Dihydrodipicolinate Reductase, domain 2"/>
    <property type="match status" value="1"/>
</dbReference>
<dbReference type="GO" id="GO:0016491">
    <property type="term" value="F:oxidoreductase activity"/>
    <property type="evidence" value="ECO:0007669"/>
    <property type="project" value="TreeGrafter"/>
</dbReference>
<dbReference type="EMBL" id="JARH01000874">
    <property type="protein sequence ID" value="EXF75957.1"/>
    <property type="molecule type" value="Genomic_DNA"/>
</dbReference>
<evidence type="ECO:0000259" key="1">
    <source>
        <dbReference type="Pfam" id="PF01408"/>
    </source>
</evidence>
<dbReference type="InterPro" id="IPR000683">
    <property type="entry name" value="Gfo/Idh/MocA-like_OxRdtase_N"/>
</dbReference>
<protein>
    <submittedName>
        <fullName evidence="2">Myo-inositol 2-dehydrogenase</fullName>
    </submittedName>
</protein>
<feature type="domain" description="Gfo/Idh/MocA-like oxidoreductase N-terminal" evidence="1">
    <location>
        <begin position="50"/>
        <end position="165"/>
    </location>
</feature>
<dbReference type="OrthoDB" id="64915at2759"/>
<dbReference type="KEGG" id="cfj:CFIO01_00442"/>
<comment type="caution">
    <text evidence="2">The sequence shown here is derived from an EMBL/GenBank/DDBJ whole genome shotgun (WGS) entry which is preliminary data.</text>
</comment>
<sequence length="434" mass="47881">MQLDTPTCTRTGTYLTGPVSSSFTHESVTTPPSIAVITEAPLTMSPKILQVGVIGGGDVAQIVHLPTFMLLSSLFKVVSICDVSRKTADHCRAKFSIPHATTNPDDIFNDPAIDVVVILTSDEYHALYTIAALKAGKNVLLEKPMTLSLQAADEIIDAETKAPNNARVFVGYMRRYAPSLRAFKREIASIDKIKYARVRDIIGPNAYFIGQSGAHPQKYHDDIPIEASEDRKARLAVLLGQAWGQEPESLTAAQMDYCCLLGSLGSHGLSLMRNVLGGLPESVLASTDNARWYTAMFEYRNGTAPDDRFTCVYEMGIDSVPRFDSHVAVYGENKSVTICYDTPFVKGLGITVEIDELNEHGEKSHRSLQTSYEDAYTAELKEWYETVVHGKEVKTSAKDARDDLRLFKMMMDKFPEHKKIKDASDSTPFVPSGP</sequence>
<dbReference type="GO" id="GO:0006740">
    <property type="term" value="P:NADPH regeneration"/>
    <property type="evidence" value="ECO:0007669"/>
    <property type="project" value="TreeGrafter"/>
</dbReference>
<accession>A0A010Q826</accession>